<accession>A0A1M5ESK8</accession>
<sequence length="159" mass="18227">MSKLRLLIQILTIAGLASCQENKSPYEIRNLYIETQNLPAGIKNAIEKSLENRRDTVYNYASTEGQKDSIIYKFNMAETLPESNLLDGTRKITVLLSNEKDSVGNPLYRVELYNSEKSEWKRVWNLGNTPFRSDTIVSDAHIEQVLLSSLDIRYWKGLP</sequence>
<gene>
    <name evidence="1" type="ORF">SAMN05444362_110129</name>
</gene>
<evidence type="ECO:0000313" key="2">
    <source>
        <dbReference type="Proteomes" id="UP000184480"/>
    </source>
</evidence>
<reference evidence="2" key="1">
    <citation type="submission" date="2016-11" db="EMBL/GenBank/DDBJ databases">
        <authorList>
            <person name="Varghese N."/>
            <person name="Submissions S."/>
        </authorList>
    </citation>
    <scope>NUCLEOTIDE SEQUENCE [LARGE SCALE GENOMIC DNA]</scope>
    <source>
        <strain evidence="2">DSM 27370</strain>
    </source>
</reference>
<name>A0A1M5ESK8_9BACT</name>
<keyword evidence="2" id="KW-1185">Reference proteome</keyword>
<dbReference type="STRING" id="1346286.SAMN05444362_110129"/>
<dbReference type="EMBL" id="FQUC01000010">
    <property type="protein sequence ID" value="SHF82136.1"/>
    <property type="molecule type" value="Genomic_DNA"/>
</dbReference>
<dbReference type="AlphaFoldDB" id="A0A1M5ESK8"/>
<dbReference type="RefSeq" id="WP_062183609.1">
    <property type="nucleotide sequence ID" value="NZ_BBXL01000022.1"/>
</dbReference>
<dbReference type="PROSITE" id="PS51257">
    <property type="entry name" value="PROKAR_LIPOPROTEIN"/>
    <property type="match status" value="1"/>
</dbReference>
<dbReference type="OrthoDB" id="9921320at2"/>
<proteinExistence type="predicted"/>
<protein>
    <submittedName>
        <fullName evidence="1">Uncharacterized protein</fullName>
    </submittedName>
</protein>
<dbReference type="Proteomes" id="UP000184480">
    <property type="component" value="Unassembled WGS sequence"/>
</dbReference>
<organism evidence="1 2">
    <name type="scientific">Dysgonomonas macrotermitis</name>
    <dbReference type="NCBI Taxonomy" id="1346286"/>
    <lineage>
        <taxon>Bacteria</taxon>
        <taxon>Pseudomonadati</taxon>
        <taxon>Bacteroidota</taxon>
        <taxon>Bacteroidia</taxon>
        <taxon>Bacteroidales</taxon>
        <taxon>Dysgonomonadaceae</taxon>
        <taxon>Dysgonomonas</taxon>
    </lineage>
</organism>
<evidence type="ECO:0000313" key="1">
    <source>
        <dbReference type="EMBL" id="SHF82136.1"/>
    </source>
</evidence>